<dbReference type="OrthoDB" id="3693848at2"/>
<comment type="caution">
    <text evidence="1">The sequence shown here is derived from an EMBL/GenBank/DDBJ whole genome shotgun (WGS) entry which is preliminary data.</text>
</comment>
<keyword evidence="2" id="KW-1185">Reference proteome</keyword>
<accession>A0A4R7VUP1</accession>
<dbReference type="RefSeq" id="WP_133902724.1">
    <property type="nucleotide sequence ID" value="NZ_SOCP01000004.1"/>
</dbReference>
<dbReference type="Proteomes" id="UP000294927">
    <property type="component" value="Unassembled WGS sequence"/>
</dbReference>
<dbReference type="EMBL" id="SOCP01000004">
    <property type="protein sequence ID" value="TDV53686.1"/>
    <property type="molecule type" value="Genomic_DNA"/>
</dbReference>
<reference evidence="1 2" key="1">
    <citation type="submission" date="2019-03" db="EMBL/GenBank/DDBJ databases">
        <title>Genomic Encyclopedia of Archaeal and Bacterial Type Strains, Phase II (KMG-II): from individual species to whole genera.</title>
        <authorList>
            <person name="Goeker M."/>
        </authorList>
    </citation>
    <scope>NUCLEOTIDE SEQUENCE [LARGE SCALE GENOMIC DNA]</scope>
    <source>
        <strain evidence="1 2">DSM 45499</strain>
    </source>
</reference>
<proteinExistence type="predicted"/>
<dbReference type="AlphaFoldDB" id="A0A4R7VUP1"/>
<sequence length="163" mass="17020">MREFERSGPRADGAAVVWAGLEDGPALVVVDPAGAAKHDLPPTWHKLTDRFQVAWCRTPASSLEELEDVLETLSERDVRATLVASGEACQVAIAMARQFTHIVASVLLVDPVDGDTASLSGTGVEVRVVALSHAGPSDRVEAPLPLGHPEVVDGVVAALAGTT</sequence>
<gene>
    <name evidence="1" type="ORF">CLV71_104154</name>
</gene>
<organism evidence="1 2">
    <name type="scientific">Actinophytocola oryzae</name>
    <dbReference type="NCBI Taxonomy" id="502181"/>
    <lineage>
        <taxon>Bacteria</taxon>
        <taxon>Bacillati</taxon>
        <taxon>Actinomycetota</taxon>
        <taxon>Actinomycetes</taxon>
        <taxon>Pseudonocardiales</taxon>
        <taxon>Pseudonocardiaceae</taxon>
    </lineage>
</organism>
<protein>
    <submittedName>
        <fullName evidence="1">Uncharacterized protein</fullName>
    </submittedName>
</protein>
<name>A0A4R7VUP1_9PSEU</name>
<evidence type="ECO:0000313" key="1">
    <source>
        <dbReference type="EMBL" id="TDV53686.1"/>
    </source>
</evidence>
<evidence type="ECO:0000313" key="2">
    <source>
        <dbReference type="Proteomes" id="UP000294927"/>
    </source>
</evidence>